<reference evidence="2" key="1">
    <citation type="journal article" date="2018" name="Genome Res.">
        <title>The genomic architecture and molecular evolution of ant odorant receptors.</title>
        <authorList>
            <person name="McKenzie S.K."/>
            <person name="Kronauer D.J.C."/>
        </authorList>
    </citation>
    <scope>NUCLEOTIDE SEQUENCE [LARGE SCALE GENOMIC DNA]</scope>
    <source>
        <strain evidence="2">Clonal line C1</strain>
    </source>
</reference>
<organism evidence="2">
    <name type="scientific">Ooceraea biroi</name>
    <name type="common">Clonal raider ant</name>
    <name type="synonym">Cerapachys biroi</name>
    <dbReference type="NCBI Taxonomy" id="2015173"/>
    <lineage>
        <taxon>Eukaryota</taxon>
        <taxon>Metazoa</taxon>
        <taxon>Ecdysozoa</taxon>
        <taxon>Arthropoda</taxon>
        <taxon>Hexapoda</taxon>
        <taxon>Insecta</taxon>
        <taxon>Pterygota</taxon>
        <taxon>Neoptera</taxon>
        <taxon>Endopterygota</taxon>
        <taxon>Hymenoptera</taxon>
        <taxon>Apocrita</taxon>
        <taxon>Aculeata</taxon>
        <taxon>Formicoidea</taxon>
        <taxon>Formicidae</taxon>
        <taxon>Dorylinae</taxon>
        <taxon>Ooceraea</taxon>
    </lineage>
</organism>
<dbReference type="Proteomes" id="UP000279307">
    <property type="component" value="Chromosome 8"/>
</dbReference>
<proteinExistence type="predicted"/>
<dbReference type="EMBL" id="QOIP01000008">
    <property type="protein sequence ID" value="RLU19258.1"/>
    <property type="molecule type" value="Genomic_DNA"/>
</dbReference>
<evidence type="ECO:0000313" key="2">
    <source>
        <dbReference type="EMBL" id="RLU19258.1"/>
    </source>
</evidence>
<name>A0A3L8DHD3_OOCBI</name>
<feature type="region of interest" description="Disordered" evidence="1">
    <location>
        <begin position="76"/>
        <end position="110"/>
    </location>
</feature>
<reference evidence="2" key="2">
    <citation type="submission" date="2018-07" db="EMBL/GenBank/DDBJ databases">
        <authorList>
            <person name="Mckenzie S.K."/>
            <person name="Kronauer D.J.C."/>
        </authorList>
    </citation>
    <scope>NUCLEOTIDE SEQUENCE</scope>
    <source>
        <strain evidence="2">Clonal line C1</strain>
    </source>
</reference>
<accession>A0A3L8DHD3</accession>
<gene>
    <name evidence="2" type="ORF">DMN91_007815</name>
</gene>
<dbReference type="AlphaFoldDB" id="A0A3L8DHD3"/>
<evidence type="ECO:0000256" key="1">
    <source>
        <dbReference type="SAM" id="MobiDB-lite"/>
    </source>
</evidence>
<feature type="compositionally biased region" description="Basic and acidic residues" evidence="1">
    <location>
        <begin position="89"/>
        <end position="110"/>
    </location>
</feature>
<protein>
    <submittedName>
        <fullName evidence="2">Uncharacterized protein</fullName>
    </submittedName>
</protein>
<sequence>MKKHEAELAWIDQLTEEQPRKHLADRGLALEGILPTLRARLRNFEKQLESRNLPPSLNPEPQKGAMGIAEWQFSTPLAAGHPGKGVEAPADRECREAPGDREYREEGRGREPLQLFDHDFRPAAFENRGGDGRPSRNSTTEAYNMMRRWNLQFSDEVVTRTPF</sequence>
<comment type="caution">
    <text evidence="2">The sequence shown here is derived from an EMBL/GenBank/DDBJ whole genome shotgun (WGS) entry which is preliminary data.</text>
</comment>